<accession>A0A212K8N7</accession>
<evidence type="ECO:0008006" key="5">
    <source>
        <dbReference type="Google" id="ProtNLM"/>
    </source>
</evidence>
<dbReference type="Pfam" id="PF18818">
    <property type="entry name" value="MPTase-PolyVal"/>
    <property type="match status" value="1"/>
</dbReference>
<feature type="domain" description="Polyvalent protein metallopeptidase" evidence="3">
    <location>
        <begin position="191"/>
        <end position="314"/>
    </location>
</feature>
<feature type="domain" description="N-terminal" evidence="2">
    <location>
        <begin position="31"/>
        <end position="164"/>
    </location>
</feature>
<feature type="region of interest" description="Disordered" evidence="1">
    <location>
        <begin position="439"/>
        <end position="463"/>
    </location>
</feature>
<proteinExistence type="predicted"/>
<name>A0A212K8N7_9DELT</name>
<dbReference type="InterPro" id="IPR041459">
    <property type="entry name" value="MPTase-PolyVal"/>
</dbReference>
<evidence type="ECO:0000259" key="3">
    <source>
        <dbReference type="Pfam" id="PF18818"/>
    </source>
</evidence>
<gene>
    <name evidence="4" type="ORF">KL86DPRO_40013</name>
</gene>
<dbReference type="EMBL" id="FLUQ01000004">
    <property type="protein sequence ID" value="SBW08081.1"/>
    <property type="molecule type" value="Genomic_DNA"/>
</dbReference>
<dbReference type="Pfam" id="PF08401">
    <property type="entry name" value="ArdcN"/>
    <property type="match status" value="1"/>
</dbReference>
<protein>
    <recommendedName>
        <fullName evidence="5">DNA primase TraC</fullName>
    </recommendedName>
</protein>
<evidence type="ECO:0000313" key="4">
    <source>
        <dbReference type="EMBL" id="SBW08081.1"/>
    </source>
</evidence>
<reference evidence="4" key="1">
    <citation type="submission" date="2016-04" db="EMBL/GenBank/DDBJ databases">
        <authorList>
            <person name="Evans L.H."/>
            <person name="Alamgir A."/>
            <person name="Owens N."/>
            <person name="Weber N.D."/>
            <person name="Virtaneva K."/>
            <person name="Barbian K."/>
            <person name="Babar A."/>
            <person name="Rosenke K."/>
        </authorList>
    </citation>
    <scope>NUCLEOTIDE SEQUENCE</scope>
    <source>
        <strain evidence="4">86</strain>
    </source>
</reference>
<organism evidence="4">
    <name type="scientific">uncultured delta proteobacterium</name>
    <dbReference type="NCBI Taxonomy" id="34034"/>
    <lineage>
        <taxon>Bacteria</taxon>
        <taxon>Deltaproteobacteria</taxon>
        <taxon>environmental samples</taxon>
    </lineage>
</organism>
<evidence type="ECO:0000256" key="1">
    <source>
        <dbReference type="SAM" id="MobiDB-lite"/>
    </source>
</evidence>
<dbReference type="InterPro" id="IPR013610">
    <property type="entry name" value="ArdC_N"/>
</dbReference>
<evidence type="ECO:0000259" key="2">
    <source>
        <dbReference type="Pfam" id="PF08401"/>
    </source>
</evidence>
<feature type="compositionally biased region" description="Basic and acidic residues" evidence="1">
    <location>
        <begin position="439"/>
        <end position="451"/>
    </location>
</feature>
<dbReference type="AlphaFoldDB" id="A0A212K8N7"/>
<sequence>MSQAPEKKNRFQISREVQEEFVNGVAETMLSLAQTAGEWKKPWTADTPMGMPFCATTGREYGGANMVRLMLTSIVQSYKDDRWMTFKQLQQLQKDNPDLDMKIRKGEKGVKLLRPEEIVFTVEEDGRWKFLSQEEIKQFAEQKAQEQETPDIQRKTLFYPFTVFNASQVDGFPQKEQPAHAMTEIERNEFVEKFIASSGIPVEHHGGDAAYNHAADLVKMPFPERFTGTDEYYATKLHEFYHATGHESRENRQNKQSQTLKGYAFEEMRAEMFSMLTGARLNLPMPESNSAAYIEHWNQKFSGGDIKAVFQAATEAARALTTMRQFEAGEQPSARWFPKSEVWPELVNMQKERDAATGADFHSLPQIAPQTAVPRSERPTLVDSIAAFKETDDPVAKARLVLQNPDFLEMALKQDPNAVRDLASLCDTLSQTLYMELEEKSRTESVAHRTPEQQTAPAPRMRA</sequence>
<dbReference type="GO" id="GO:0003697">
    <property type="term" value="F:single-stranded DNA binding"/>
    <property type="evidence" value="ECO:0007669"/>
    <property type="project" value="InterPro"/>
</dbReference>